<keyword evidence="2" id="KW-1133">Transmembrane helix</keyword>
<dbReference type="InterPro" id="IPR003607">
    <property type="entry name" value="HD/PDEase_dom"/>
</dbReference>
<keyword evidence="2" id="KW-0812">Transmembrane</keyword>
<proteinExistence type="predicted"/>
<accession>A0A6J4PTR3</accession>
<reference evidence="4" key="1">
    <citation type="submission" date="2020-02" db="EMBL/GenBank/DDBJ databases">
        <authorList>
            <person name="Meier V. D."/>
        </authorList>
    </citation>
    <scope>NUCLEOTIDE SEQUENCE</scope>
    <source>
        <strain evidence="4">AVDCRST_MAG37</strain>
    </source>
</reference>
<feature type="region of interest" description="Disordered" evidence="1">
    <location>
        <begin position="472"/>
        <end position="497"/>
    </location>
</feature>
<name>A0A6J4PTR3_9ACTN</name>
<feature type="transmembrane region" description="Helical" evidence="2">
    <location>
        <begin position="12"/>
        <end position="31"/>
    </location>
</feature>
<dbReference type="InterPro" id="IPR003018">
    <property type="entry name" value="GAF"/>
</dbReference>
<keyword evidence="2" id="KW-0472">Membrane</keyword>
<dbReference type="PANTHER" id="PTHR43155">
    <property type="entry name" value="CYCLIC DI-GMP PHOSPHODIESTERASE PA4108-RELATED"/>
    <property type="match status" value="1"/>
</dbReference>
<dbReference type="PROSITE" id="PS51832">
    <property type="entry name" value="HD_GYP"/>
    <property type="match status" value="1"/>
</dbReference>
<dbReference type="Gene3D" id="1.10.3210.10">
    <property type="entry name" value="Hypothetical protein af1432"/>
    <property type="match status" value="1"/>
</dbReference>
<evidence type="ECO:0000256" key="2">
    <source>
        <dbReference type="SAM" id="Phobius"/>
    </source>
</evidence>
<dbReference type="EMBL" id="CADCVD010000005">
    <property type="protein sequence ID" value="CAA9423647.1"/>
    <property type="molecule type" value="Genomic_DNA"/>
</dbReference>
<dbReference type="Gene3D" id="3.30.450.40">
    <property type="match status" value="1"/>
</dbReference>
<dbReference type="Pfam" id="PF13487">
    <property type="entry name" value="HD_5"/>
    <property type="match status" value="1"/>
</dbReference>
<dbReference type="AlphaFoldDB" id="A0A6J4PTR3"/>
<gene>
    <name evidence="4" type="ORF">AVDCRST_MAG37-108</name>
</gene>
<dbReference type="CDD" id="cd00077">
    <property type="entry name" value="HDc"/>
    <property type="match status" value="1"/>
</dbReference>
<dbReference type="InterPro" id="IPR037522">
    <property type="entry name" value="HD_GYP_dom"/>
</dbReference>
<feature type="compositionally biased region" description="Basic and acidic residues" evidence="1">
    <location>
        <begin position="79"/>
        <end position="92"/>
    </location>
</feature>
<evidence type="ECO:0000259" key="3">
    <source>
        <dbReference type="PROSITE" id="PS51832"/>
    </source>
</evidence>
<evidence type="ECO:0000313" key="4">
    <source>
        <dbReference type="EMBL" id="CAA9423647.1"/>
    </source>
</evidence>
<dbReference type="InterPro" id="IPR029016">
    <property type="entry name" value="GAF-like_dom_sf"/>
</dbReference>
<dbReference type="SMART" id="SM00471">
    <property type="entry name" value="HDc"/>
    <property type="match status" value="1"/>
</dbReference>
<protein>
    <recommendedName>
        <fullName evidence="3">HD-GYP domain-containing protein</fullName>
    </recommendedName>
</protein>
<sequence length="497" mass="55540">MSSLRQAGIGWFAAAVVTFLAATVYVLVAIYTGSNLGDARDDTPLLLLGCAGIISLFGWWRDRARSSALAEEARQEQEKLESELRDRDKALNESRGQLESVREREAEQRRAQEHIESRLEEREKSLSRERYLRSRSEEAYQAEKDWRQQLNVELTRMYRERGSLADPGDIPSMVLRLTKTLLGAEKGLLLRRRNEDGDGKLDLVAAEGFESDPQDSAIVQRFAGEVVEHDRTVREENPAGKAGQSTQTDEEIENLVAIPIYLQEEFSDVVVCANNPDGFDDYDDEVLASVSDQAGAMLQNAQLQGELRASYLATVSVLADAVEVKDPLLREHSEDVFNYVTAVADRLELSQKRREELLFGSLLHDVGKIGISERILLKPADLTPEEFAVIKLHPHIGYRLVQQVPALRPIAPAILSHHERYDGGGYPSGLRGEEIPLEARIICVAELLQRDGRRSPVSRTYVTRRGVRRARASRGYAVRPRGSAHLRGGGPAQATRL</sequence>
<feature type="region of interest" description="Disordered" evidence="1">
    <location>
        <begin position="79"/>
        <end position="119"/>
    </location>
</feature>
<organism evidence="4">
    <name type="scientific">uncultured Rubrobacteraceae bacterium</name>
    <dbReference type="NCBI Taxonomy" id="349277"/>
    <lineage>
        <taxon>Bacteria</taxon>
        <taxon>Bacillati</taxon>
        <taxon>Actinomycetota</taxon>
        <taxon>Rubrobacteria</taxon>
        <taxon>Rubrobacterales</taxon>
        <taxon>Rubrobacteraceae</taxon>
        <taxon>environmental samples</taxon>
    </lineage>
</organism>
<feature type="compositionally biased region" description="Basic and acidic residues" evidence="1">
    <location>
        <begin position="100"/>
        <end position="119"/>
    </location>
</feature>
<feature type="domain" description="HD-GYP" evidence="3">
    <location>
        <begin position="307"/>
        <end position="497"/>
    </location>
</feature>
<dbReference type="SMART" id="SM00065">
    <property type="entry name" value="GAF"/>
    <property type="match status" value="1"/>
</dbReference>
<evidence type="ECO:0000256" key="1">
    <source>
        <dbReference type="SAM" id="MobiDB-lite"/>
    </source>
</evidence>
<dbReference type="Pfam" id="PF01590">
    <property type="entry name" value="GAF"/>
    <property type="match status" value="1"/>
</dbReference>
<dbReference type="SUPFAM" id="SSF109604">
    <property type="entry name" value="HD-domain/PDEase-like"/>
    <property type="match status" value="1"/>
</dbReference>
<dbReference type="PANTHER" id="PTHR43155:SF2">
    <property type="entry name" value="CYCLIC DI-GMP PHOSPHODIESTERASE PA4108"/>
    <property type="match status" value="1"/>
</dbReference>
<dbReference type="SUPFAM" id="SSF55781">
    <property type="entry name" value="GAF domain-like"/>
    <property type="match status" value="1"/>
</dbReference>